<dbReference type="STRING" id="7244.B4M6W1"/>
<dbReference type="GO" id="GO:0003924">
    <property type="term" value="F:GTPase activity"/>
    <property type="evidence" value="ECO:0007669"/>
    <property type="project" value="InterPro"/>
</dbReference>
<evidence type="ECO:0000256" key="1">
    <source>
        <dbReference type="ARBA" id="ARBA00022741"/>
    </source>
</evidence>
<dbReference type="Gene3D" id="3.40.50.300">
    <property type="entry name" value="P-loop containing nucleotide triphosphate hydrolases"/>
    <property type="match status" value="1"/>
</dbReference>
<dbReference type="SMR" id="B4M6W1"/>
<keyword evidence="4" id="KW-0479">Metal-binding</keyword>
<protein>
    <submittedName>
        <fullName evidence="5">Uncharacterized protein</fullName>
    </submittedName>
</protein>
<dbReference type="HOGENOM" id="CLU_076194_0_0_1"/>
<dbReference type="InterPro" id="IPR042292">
    <property type="entry name" value="ARL15"/>
</dbReference>
<feature type="binding site" evidence="3">
    <location>
        <position position="93"/>
    </location>
    <ligand>
        <name>GTP</name>
        <dbReference type="ChEBI" id="CHEBI:37565"/>
    </ligand>
</feature>
<dbReference type="PANTHER" id="PTHR46693:SF1">
    <property type="entry name" value="ADP-RIBOSYLATION FACTOR-LIKE PROTEIN 15"/>
    <property type="match status" value="1"/>
</dbReference>
<gene>
    <name evidence="5" type="primary">Dvir\GJ16566</name>
    <name evidence="5" type="ORF">Dvir_GJ16566</name>
</gene>
<dbReference type="Pfam" id="PF00025">
    <property type="entry name" value="Arf"/>
    <property type="match status" value="1"/>
</dbReference>
<organism evidence="5 6">
    <name type="scientific">Drosophila virilis</name>
    <name type="common">Fruit fly</name>
    <dbReference type="NCBI Taxonomy" id="7244"/>
    <lineage>
        <taxon>Eukaryota</taxon>
        <taxon>Metazoa</taxon>
        <taxon>Ecdysozoa</taxon>
        <taxon>Arthropoda</taxon>
        <taxon>Hexapoda</taxon>
        <taxon>Insecta</taxon>
        <taxon>Pterygota</taxon>
        <taxon>Neoptera</taxon>
        <taxon>Endopterygota</taxon>
        <taxon>Diptera</taxon>
        <taxon>Brachycera</taxon>
        <taxon>Muscomorpha</taxon>
        <taxon>Ephydroidea</taxon>
        <taxon>Drosophilidae</taxon>
        <taxon>Drosophila</taxon>
    </lineage>
</organism>
<dbReference type="InterPro" id="IPR006689">
    <property type="entry name" value="Small_GTPase_ARF/SAR"/>
</dbReference>
<evidence type="ECO:0000313" key="5">
    <source>
        <dbReference type="EMBL" id="EDW62528.2"/>
    </source>
</evidence>
<sequence>MGLMCAKVRRCCSCCTSCCCCEEASQLAETARYKVLLLGATGSGKTQLGHLLRGEQRNANDMDATNGVRCYRLLANGRPESSTGSVLLTEVGGSADMQRIWPHYYASCHALIFCFDLSASYDQLVDNFALLQRCLEHVALRGLAVLLVATRHSDAVQLYDVEHAFRLEQVARACGCPLHICHISGEGLWHGVAWLRRQLHEQAPAMAQRIKYDVNMQSWQRRKRALLSSSKLAQVHRQRFRRRQRKLWPMPLAGDGDVTQPRPSTAPAAIFVVRTPQRALTP</sequence>
<dbReference type="PANTHER" id="PTHR46693">
    <property type="entry name" value="ADP-RIBOSYLATION FACTOR-LIKE PROTEIN 15"/>
    <property type="match status" value="1"/>
</dbReference>
<dbReference type="SMART" id="SM00177">
    <property type="entry name" value="ARF"/>
    <property type="match status" value="1"/>
</dbReference>
<evidence type="ECO:0000256" key="3">
    <source>
        <dbReference type="PIRSR" id="PIRSR606689-1"/>
    </source>
</evidence>
<dbReference type="InParanoid" id="B4M6W1"/>
<keyword evidence="2 3" id="KW-0342">GTP-binding</keyword>
<dbReference type="GO" id="GO:0005525">
    <property type="term" value="F:GTP binding"/>
    <property type="evidence" value="ECO:0007669"/>
    <property type="project" value="UniProtKB-KW"/>
</dbReference>
<keyword evidence="1 3" id="KW-0547">Nucleotide-binding</keyword>
<reference evidence="5 6" key="1">
    <citation type="journal article" date="2007" name="Nature">
        <title>Evolution of genes and genomes on the Drosophila phylogeny.</title>
        <authorList>
            <consortium name="Drosophila 12 Genomes Consortium"/>
            <person name="Clark A.G."/>
            <person name="Eisen M.B."/>
            <person name="Smith D.R."/>
            <person name="Bergman C.M."/>
            <person name="Oliver B."/>
            <person name="Markow T.A."/>
            <person name="Kaufman T.C."/>
            <person name="Kellis M."/>
            <person name="Gelbart W."/>
            <person name="Iyer V.N."/>
            <person name="Pollard D.A."/>
            <person name="Sackton T.B."/>
            <person name="Larracuente A.M."/>
            <person name="Singh N.D."/>
            <person name="Abad J.P."/>
            <person name="Abt D.N."/>
            <person name="Adryan B."/>
            <person name="Aguade M."/>
            <person name="Akashi H."/>
            <person name="Anderson W.W."/>
            <person name="Aquadro C.F."/>
            <person name="Ardell D.H."/>
            <person name="Arguello R."/>
            <person name="Artieri C.G."/>
            <person name="Barbash D.A."/>
            <person name="Barker D."/>
            <person name="Barsanti P."/>
            <person name="Batterham P."/>
            <person name="Batzoglou S."/>
            <person name="Begun D."/>
            <person name="Bhutkar A."/>
            <person name="Blanco E."/>
            <person name="Bosak S.A."/>
            <person name="Bradley R.K."/>
            <person name="Brand A.D."/>
            <person name="Brent M.R."/>
            <person name="Brooks A.N."/>
            <person name="Brown R.H."/>
            <person name="Butlin R.K."/>
            <person name="Caggese C."/>
            <person name="Calvi B.R."/>
            <person name="Bernardo de Carvalho A."/>
            <person name="Caspi A."/>
            <person name="Castrezana S."/>
            <person name="Celniker S.E."/>
            <person name="Chang J.L."/>
            <person name="Chapple C."/>
            <person name="Chatterji S."/>
            <person name="Chinwalla A."/>
            <person name="Civetta A."/>
            <person name="Clifton S.W."/>
            <person name="Comeron J.M."/>
            <person name="Costello J.C."/>
            <person name="Coyne J.A."/>
            <person name="Daub J."/>
            <person name="David R.G."/>
            <person name="Delcher A.L."/>
            <person name="Delehaunty K."/>
            <person name="Do C.B."/>
            <person name="Ebling H."/>
            <person name="Edwards K."/>
            <person name="Eickbush T."/>
            <person name="Evans J.D."/>
            <person name="Filipski A."/>
            <person name="Findeiss S."/>
            <person name="Freyhult E."/>
            <person name="Fulton L."/>
            <person name="Fulton R."/>
            <person name="Garcia A.C."/>
            <person name="Gardiner A."/>
            <person name="Garfield D.A."/>
            <person name="Garvin B.E."/>
            <person name="Gibson G."/>
            <person name="Gilbert D."/>
            <person name="Gnerre S."/>
            <person name="Godfrey J."/>
            <person name="Good R."/>
            <person name="Gotea V."/>
            <person name="Gravely B."/>
            <person name="Greenberg A.J."/>
            <person name="Griffiths-Jones S."/>
            <person name="Gross S."/>
            <person name="Guigo R."/>
            <person name="Gustafson E.A."/>
            <person name="Haerty W."/>
            <person name="Hahn M.W."/>
            <person name="Halligan D.L."/>
            <person name="Halpern A.L."/>
            <person name="Halter G.M."/>
            <person name="Han M.V."/>
            <person name="Heger A."/>
            <person name="Hillier L."/>
            <person name="Hinrichs A.S."/>
            <person name="Holmes I."/>
            <person name="Hoskins R.A."/>
            <person name="Hubisz M.J."/>
            <person name="Hultmark D."/>
            <person name="Huntley M.A."/>
            <person name="Jaffe D.B."/>
            <person name="Jagadeeshan S."/>
            <person name="Jeck W.R."/>
            <person name="Johnson J."/>
            <person name="Jones C.D."/>
            <person name="Jordan W.C."/>
            <person name="Karpen G.H."/>
            <person name="Kataoka E."/>
            <person name="Keightley P.D."/>
            <person name="Kheradpour P."/>
            <person name="Kirkness E.F."/>
            <person name="Koerich L.B."/>
            <person name="Kristiansen K."/>
            <person name="Kudrna D."/>
            <person name="Kulathinal R.J."/>
            <person name="Kumar S."/>
            <person name="Kwok R."/>
            <person name="Lander E."/>
            <person name="Langley C.H."/>
            <person name="Lapoint R."/>
            <person name="Lazzaro B.P."/>
            <person name="Lee S.J."/>
            <person name="Levesque L."/>
            <person name="Li R."/>
            <person name="Lin C.F."/>
            <person name="Lin M.F."/>
            <person name="Lindblad-Toh K."/>
            <person name="Llopart A."/>
            <person name="Long M."/>
            <person name="Low L."/>
            <person name="Lozovsky E."/>
            <person name="Lu J."/>
            <person name="Luo M."/>
            <person name="Machado C.A."/>
            <person name="Makalowski W."/>
            <person name="Marzo M."/>
            <person name="Matsuda M."/>
            <person name="Matzkin L."/>
            <person name="McAllister B."/>
            <person name="McBride C.S."/>
            <person name="McKernan B."/>
            <person name="McKernan K."/>
            <person name="Mendez-Lago M."/>
            <person name="Minx P."/>
            <person name="Mollenhauer M.U."/>
            <person name="Montooth K."/>
            <person name="Mount S.M."/>
            <person name="Mu X."/>
            <person name="Myers E."/>
            <person name="Negre B."/>
            <person name="Newfeld S."/>
            <person name="Nielsen R."/>
            <person name="Noor M.A."/>
            <person name="O'Grady P."/>
            <person name="Pachter L."/>
            <person name="Papaceit M."/>
            <person name="Parisi M.J."/>
            <person name="Parisi M."/>
            <person name="Parts L."/>
            <person name="Pedersen J.S."/>
            <person name="Pesole G."/>
            <person name="Phillippy A.M."/>
            <person name="Ponting C.P."/>
            <person name="Pop M."/>
            <person name="Porcelli D."/>
            <person name="Powell J.R."/>
            <person name="Prohaska S."/>
            <person name="Pruitt K."/>
            <person name="Puig M."/>
            <person name="Quesneville H."/>
            <person name="Ram K.R."/>
            <person name="Rand D."/>
            <person name="Rasmussen M.D."/>
            <person name="Reed L.K."/>
            <person name="Reenan R."/>
            <person name="Reily A."/>
            <person name="Remington K.A."/>
            <person name="Rieger T.T."/>
            <person name="Ritchie M.G."/>
            <person name="Robin C."/>
            <person name="Rogers Y.H."/>
            <person name="Rohde C."/>
            <person name="Rozas J."/>
            <person name="Rubenfield M.J."/>
            <person name="Ruiz A."/>
            <person name="Russo S."/>
            <person name="Salzberg S.L."/>
            <person name="Sanchez-Gracia A."/>
            <person name="Saranga D.J."/>
            <person name="Sato H."/>
            <person name="Schaeffer S.W."/>
            <person name="Schatz M.C."/>
            <person name="Schlenke T."/>
            <person name="Schwartz R."/>
            <person name="Segarra C."/>
            <person name="Singh R.S."/>
            <person name="Sirot L."/>
            <person name="Sirota M."/>
            <person name="Sisneros N.B."/>
            <person name="Smith C.D."/>
            <person name="Smith T.F."/>
            <person name="Spieth J."/>
            <person name="Stage D.E."/>
            <person name="Stark A."/>
            <person name="Stephan W."/>
            <person name="Strausberg R.L."/>
            <person name="Strempel S."/>
            <person name="Sturgill D."/>
            <person name="Sutton G."/>
            <person name="Sutton G.G."/>
            <person name="Tao W."/>
            <person name="Teichmann S."/>
            <person name="Tobari Y.N."/>
            <person name="Tomimura Y."/>
            <person name="Tsolas J.M."/>
            <person name="Valente V.L."/>
            <person name="Venter E."/>
            <person name="Venter J.C."/>
            <person name="Vicario S."/>
            <person name="Vieira F.G."/>
            <person name="Vilella A.J."/>
            <person name="Villasante A."/>
            <person name="Walenz B."/>
            <person name="Wang J."/>
            <person name="Wasserman M."/>
            <person name="Watts T."/>
            <person name="Wilson D."/>
            <person name="Wilson R.K."/>
            <person name="Wing R.A."/>
            <person name="Wolfner M.F."/>
            <person name="Wong A."/>
            <person name="Wong G.K."/>
            <person name="Wu C.I."/>
            <person name="Wu G."/>
            <person name="Yamamoto D."/>
            <person name="Yang H.P."/>
            <person name="Yang S.P."/>
            <person name="Yorke J.A."/>
            <person name="Yoshida K."/>
            <person name="Zdobnov E."/>
            <person name="Zhang P."/>
            <person name="Zhang Y."/>
            <person name="Zimin A.V."/>
            <person name="Baldwin J."/>
            <person name="Abdouelleil A."/>
            <person name="Abdulkadir J."/>
            <person name="Abebe A."/>
            <person name="Abera B."/>
            <person name="Abreu J."/>
            <person name="Acer S.C."/>
            <person name="Aftuck L."/>
            <person name="Alexander A."/>
            <person name="An P."/>
            <person name="Anderson E."/>
            <person name="Anderson S."/>
            <person name="Arachi H."/>
            <person name="Azer M."/>
            <person name="Bachantsang P."/>
            <person name="Barry A."/>
            <person name="Bayul T."/>
            <person name="Berlin A."/>
            <person name="Bessette D."/>
            <person name="Bloom T."/>
            <person name="Blye J."/>
            <person name="Boguslavskiy L."/>
            <person name="Bonnet C."/>
            <person name="Boukhgalter B."/>
            <person name="Bourzgui I."/>
            <person name="Brown A."/>
            <person name="Cahill P."/>
            <person name="Channer S."/>
            <person name="Cheshatsang Y."/>
            <person name="Chuda L."/>
            <person name="Citroen M."/>
            <person name="Collymore A."/>
            <person name="Cooke P."/>
            <person name="Costello M."/>
            <person name="D'Aco K."/>
            <person name="Daza R."/>
            <person name="De Haan G."/>
            <person name="DeGray S."/>
            <person name="DeMaso C."/>
            <person name="Dhargay N."/>
            <person name="Dooley K."/>
            <person name="Dooley E."/>
            <person name="Doricent M."/>
            <person name="Dorje P."/>
            <person name="Dorjee K."/>
            <person name="Dupes A."/>
            <person name="Elong R."/>
            <person name="Falk J."/>
            <person name="Farina A."/>
            <person name="Faro S."/>
            <person name="Ferguson D."/>
            <person name="Fisher S."/>
            <person name="Foley C.D."/>
            <person name="Franke A."/>
            <person name="Friedrich D."/>
            <person name="Gadbois L."/>
            <person name="Gearin G."/>
            <person name="Gearin C.R."/>
            <person name="Giannoukos G."/>
            <person name="Goode T."/>
            <person name="Graham J."/>
            <person name="Grandbois E."/>
            <person name="Grewal S."/>
            <person name="Gyaltsen K."/>
            <person name="Hafez N."/>
            <person name="Hagos B."/>
            <person name="Hall J."/>
            <person name="Henson C."/>
            <person name="Hollinger A."/>
            <person name="Honan T."/>
            <person name="Huard M.D."/>
            <person name="Hughes L."/>
            <person name="Hurhula B."/>
            <person name="Husby M.E."/>
            <person name="Kamat A."/>
            <person name="Kanga B."/>
            <person name="Kashin S."/>
            <person name="Khazanovich D."/>
            <person name="Kisner P."/>
            <person name="Lance K."/>
            <person name="Lara M."/>
            <person name="Lee W."/>
            <person name="Lennon N."/>
            <person name="Letendre F."/>
            <person name="LeVine R."/>
            <person name="Lipovsky A."/>
            <person name="Liu X."/>
            <person name="Liu J."/>
            <person name="Liu S."/>
            <person name="Lokyitsang T."/>
            <person name="Lokyitsang Y."/>
            <person name="Lubonja R."/>
            <person name="Lui A."/>
            <person name="MacDonald P."/>
            <person name="Magnisalis V."/>
            <person name="Maru K."/>
            <person name="Matthews C."/>
            <person name="McCusker W."/>
            <person name="McDonough S."/>
            <person name="Mehta T."/>
            <person name="Meldrim J."/>
            <person name="Meneus L."/>
            <person name="Mihai O."/>
            <person name="Mihalev A."/>
            <person name="Mihova T."/>
            <person name="Mittelman R."/>
            <person name="Mlenga V."/>
            <person name="Montmayeur A."/>
            <person name="Mulrain L."/>
            <person name="Navidi A."/>
            <person name="Naylor J."/>
            <person name="Negash T."/>
            <person name="Nguyen T."/>
            <person name="Nguyen N."/>
            <person name="Nicol R."/>
            <person name="Norbu C."/>
            <person name="Norbu N."/>
            <person name="Novod N."/>
            <person name="O'Neill B."/>
            <person name="Osman S."/>
            <person name="Markiewicz E."/>
            <person name="Oyono O.L."/>
            <person name="Patti C."/>
            <person name="Phunkhang P."/>
            <person name="Pierre F."/>
            <person name="Priest M."/>
            <person name="Raghuraman S."/>
            <person name="Rege F."/>
            <person name="Reyes R."/>
            <person name="Rise C."/>
            <person name="Rogov P."/>
            <person name="Ross K."/>
            <person name="Ryan E."/>
            <person name="Settipalli S."/>
            <person name="Shea T."/>
            <person name="Sherpa N."/>
            <person name="Shi L."/>
            <person name="Shih D."/>
            <person name="Sparrow T."/>
            <person name="Spaulding J."/>
            <person name="Stalker J."/>
            <person name="Stange-Thomann N."/>
            <person name="Stavropoulos S."/>
            <person name="Stone C."/>
            <person name="Strader C."/>
            <person name="Tesfaye S."/>
            <person name="Thomson T."/>
            <person name="Thoulutsang Y."/>
            <person name="Thoulutsang D."/>
            <person name="Topham K."/>
            <person name="Topping I."/>
            <person name="Tsamla T."/>
            <person name="Vassiliev H."/>
            <person name="Vo A."/>
            <person name="Wangchuk T."/>
            <person name="Wangdi T."/>
            <person name="Weiand M."/>
            <person name="Wilkinson J."/>
            <person name="Wilson A."/>
            <person name="Yadav S."/>
            <person name="Young G."/>
            <person name="Yu Q."/>
            <person name="Zembek L."/>
            <person name="Zhong D."/>
            <person name="Zimmer A."/>
            <person name="Zwirko Z."/>
            <person name="Jaffe D.B."/>
            <person name="Alvarez P."/>
            <person name="Brockman W."/>
            <person name="Butler J."/>
            <person name="Chin C."/>
            <person name="Gnerre S."/>
            <person name="Grabherr M."/>
            <person name="Kleber M."/>
            <person name="Mauceli E."/>
            <person name="MacCallum I."/>
        </authorList>
    </citation>
    <scope>NUCLEOTIDE SEQUENCE [LARGE SCALE GENOMIC DNA]</scope>
    <source>
        <strain evidence="6">Tucson 15010-1051.87</strain>
    </source>
</reference>
<dbReference type="OrthoDB" id="14717at2759"/>
<dbReference type="InterPro" id="IPR027417">
    <property type="entry name" value="P-loop_NTPase"/>
</dbReference>
<name>B4M6W1_DROVI</name>
<evidence type="ECO:0000313" key="6">
    <source>
        <dbReference type="Proteomes" id="UP000008792"/>
    </source>
</evidence>
<feature type="binding site" evidence="4">
    <location>
        <position position="65"/>
    </location>
    <ligand>
        <name>Mg(2+)</name>
        <dbReference type="ChEBI" id="CHEBI:18420"/>
    </ligand>
</feature>
<dbReference type="AlphaFoldDB" id="B4M6W1"/>
<accession>B4M6W1</accession>
<feature type="binding site" evidence="4">
    <location>
        <position position="46"/>
    </location>
    <ligand>
        <name>Mg(2+)</name>
        <dbReference type="ChEBI" id="CHEBI:18420"/>
    </ligand>
</feature>
<proteinExistence type="predicted"/>
<dbReference type="GO" id="GO:0046872">
    <property type="term" value="F:metal ion binding"/>
    <property type="evidence" value="ECO:0007669"/>
    <property type="project" value="UniProtKB-KW"/>
</dbReference>
<evidence type="ECO:0000256" key="4">
    <source>
        <dbReference type="PIRSR" id="PIRSR606689-2"/>
    </source>
</evidence>
<dbReference type="Proteomes" id="UP000008792">
    <property type="component" value="Unassembled WGS sequence"/>
</dbReference>
<keyword evidence="6" id="KW-1185">Reference proteome</keyword>
<feature type="binding site" evidence="3">
    <location>
        <begin position="39"/>
        <end position="46"/>
    </location>
    <ligand>
        <name>GTP</name>
        <dbReference type="ChEBI" id="CHEBI:37565"/>
    </ligand>
</feature>
<evidence type="ECO:0000256" key="2">
    <source>
        <dbReference type="ARBA" id="ARBA00023134"/>
    </source>
</evidence>
<keyword evidence="4" id="KW-0460">Magnesium</keyword>
<dbReference type="EMBL" id="CH940653">
    <property type="protein sequence ID" value="EDW62528.2"/>
    <property type="molecule type" value="Genomic_DNA"/>
</dbReference>
<dbReference type="SUPFAM" id="SSF52540">
    <property type="entry name" value="P-loop containing nucleoside triphosphate hydrolases"/>
    <property type="match status" value="1"/>
</dbReference>